<comment type="function">
    <text evidence="2">Destroys radicals which are normally produced within the cells and which are toxic to biological systems. May play a role in favoring mycobacterial survival in phagocytes.</text>
</comment>
<feature type="domain" description="Superoxide dismutase copper/zinc binding" evidence="4">
    <location>
        <begin position="29"/>
        <end position="154"/>
    </location>
</feature>
<comment type="caution">
    <text evidence="5">The sequence shown here is derived from an EMBL/GenBank/DDBJ whole genome shotgun (WGS) entry which is preliminary data.</text>
</comment>
<evidence type="ECO:0000256" key="3">
    <source>
        <dbReference type="RuleBase" id="RU000393"/>
    </source>
</evidence>
<reference evidence="5" key="1">
    <citation type="journal article" date="2021" name="PeerJ">
        <title>Extensive microbial diversity within the chicken gut microbiome revealed by metagenomics and culture.</title>
        <authorList>
            <person name="Gilroy R."/>
            <person name="Ravi A."/>
            <person name="Getino M."/>
            <person name="Pursley I."/>
            <person name="Horton D.L."/>
            <person name="Alikhan N.F."/>
            <person name="Baker D."/>
            <person name="Gharbi K."/>
            <person name="Hall N."/>
            <person name="Watson M."/>
            <person name="Adriaenssens E.M."/>
            <person name="Foster-Nyarko E."/>
            <person name="Jarju S."/>
            <person name="Secka A."/>
            <person name="Antonio M."/>
            <person name="Oren A."/>
            <person name="Chaudhuri R.R."/>
            <person name="La Ragione R."/>
            <person name="Hildebrand F."/>
            <person name="Pallen M.J."/>
        </authorList>
    </citation>
    <scope>NUCLEOTIDE SEQUENCE</scope>
    <source>
        <strain evidence="5">B5-657</strain>
    </source>
</reference>
<comment type="similarity">
    <text evidence="1 3">Belongs to the Cu-Zn superoxide dismutase family.</text>
</comment>
<dbReference type="InterPro" id="IPR024134">
    <property type="entry name" value="SOD_Cu/Zn_/chaperone"/>
</dbReference>
<keyword evidence="3" id="KW-0862">Zinc</keyword>
<dbReference type="InterPro" id="IPR018152">
    <property type="entry name" value="SOD_Cu/Zn_BS"/>
</dbReference>
<evidence type="ECO:0000256" key="1">
    <source>
        <dbReference type="ARBA" id="ARBA00010457"/>
    </source>
</evidence>
<dbReference type="InterPro" id="IPR001424">
    <property type="entry name" value="SOD_Cu_Zn_dom"/>
</dbReference>
<keyword evidence="3" id="KW-0479">Metal-binding</keyword>
<organism evidence="5 6">
    <name type="scientific">Candidatus Cellulosilyticum pullistercoris</name>
    <dbReference type="NCBI Taxonomy" id="2838521"/>
    <lineage>
        <taxon>Bacteria</taxon>
        <taxon>Bacillati</taxon>
        <taxon>Bacillota</taxon>
        <taxon>Clostridia</taxon>
        <taxon>Lachnospirales</taxon>
        <taxon>Cellulosilyticaceae</taxon>
        <taxon>Cellulosilyticum</taxon>
    </lineage>
</organism>
<comment type="cofactor">
    <cofactor evidence="3">
        <name>Zn(2+)</name>
        <dbReference type="ChEBI" id="CHEBI:29105"/>
    </cofactor>
    <text evidence="3">Binds 1 zinc ion per subunit.</text>
</comment>
<dbReference type="GO" id="GO:0005507">
    <property type="term" value="F:copper ion binding"/>
    <property type="evidence" value="ECO:0007669"/>
    <property type="project" value="InterPro"/>
</dbReference>
<dbReference type="SUPFAM" id="SSF49329">
    <property type="entry name" value="Cu,Zn superoxide dismutase-like"/>
    <property type="match status" value="1"/>
</dbReference>
<dbReference type="Gene3D" id="2.60.40.200">
    <property type="entry name" value="Superoxide dismutase, copper/zinc binding domain"/>
    <property type="match status" value="1"/>
</dbReference>
<reference evidence="5" key="2">
    <citation type="submission" date="2021-04" db="EMBL/GenBank/DDBJ databases">
        <authorList>
            <person name="Gilroy R."/>
        </authorList>
    </citation>
    <scope>NUCLEOTIDE SEQUENCE</scope>
    <source>
        <strain evidence="5">B5-657</strain>
    </source>
</reference>
<keyword evidence="3" id="KW-0186">Copper</keyword>
<name>A0A9E2KC68_9FIRM</name>
<protein>
    <recommendedName>
        <fullName evidence="3">Superoxide dismutase [Cu-Zn]</fullName>
        <ecNumber evidence="3">1.15.1.1</ecNumber>
    </recommendedName>
</protein>
<dbReference type="GO" id="GO:0004784">
    <property type="term" value="F:superoxide dismutase activity"/>
    <property type="evidence" value="ECO:0007669"/>
    <property type="project" value="UniProtKB-EC"/>
</dbReference>
<evidence type="ECO:0000256" key="2">
    <source>
        <dbReference type="ARBA" id="ARBA00024900"/>
    </source>
</evidence>
<dbReference type="InterPro" id="IPR036423">
    <property type="entry name" value="SOD-like_Cu/Zn_dom_sf"/>
</dbReference>
<evidence type="ECO:0000313" key="6">
    <source>
        <dbReference type="Proteomes" id="UP000824229"/>
    </source>
</evidence>
<dbReference type="AlphaFoldDB" id="A0A9E2KC68"/>
<comment type="cofactor">
    <cofactor evidence="3">
        <name>Cu cation</name>
        <dbReference type="ChEBI" id="CHEBI:23378"/>
    </cofactor>
    <text evidence="3">Binds 1 copper ion per subunit.</text>
</comment>
<proteinExistence type="inferred from homology"/>
<dbReference type="PROSITE" id="PS00087">
    <property type="entry name" value="SOD_CU_ZN_1"/>
    <property type="match status" value="1"/>
</dbReference>
<dbReference type="Pfam" id="PF00080">
    <property type="entry name" value="Sod_Cu"/>
    <property type="match status" value="1"/>
</dbReference>
<comment type="catalytic activity">
    <reaction evidence="3">
        <text>2 superoxide + 2 H(+) = H2O2 + O2</text>
        <dbReference type="Rhea" id="RHEA:20696"/>
        <dbReference type="ChEBI" id="CHEBI:15378"/>
        <dbReference type="ChEBI" id="CHEBI:15379"/>
        <dbReference type="ChEBI" id="CHEBI:16240"/>
        <dbReference type="ChEBI" id="CHEBI:18421"/>
        <dbReference type="EC" id="1.15.1.1"/>
    </reaction>
</comment>
<gene>
    <name evidence="5" type="ORF">H9872_04300</name>
</gene>
<sequence length="158" mass="17142">MEKLFSTYTPDKPDAYANLIGGPLAPNLEGDIFLYQLENGVYIRAFIKGIPPSTASNFYGFHIHQTGDCAIGNSTNPFVAAGDHFNPTDETHPSHEGDLPPILSAHGIGILSVYTDRFMLNDVIGKSFILHEKSDDFTTQPSGNSGVRLACGIIVPYK</sequence>
<dbReference type="EMBL" id="JAHLFQ010000091">
    <property type="protein sequence ID" value="MBU3803961.1"/>
    <property type="molecule type" value="Genomic_DNA"/>
</dbReference>
<accession>A0A9E2KC68</accession>
<keyword evidence="3" id="KW-0560">Oxidoreductase</keyword>
<evidence type="ECO:0000313" key="5">
    <source>
        <dbReference type="EMBL" id="MBU3803961.1"/>
    </source>
</evidence>
<dbReference type="PROSITE" id="PS00332">
    <property type="entry name" value="SOD_CU_ZN_2"/>
    <property type="match status" value="1"/>
</dbReference>
<evidence type="ECO:0000259" key="4">
    <source>
        <dbReference type="Pfam" id="PF00080"/>
    </source>
</evidence>
<dbReference type="Proteomes" id="UP000824229">
    <property type="component" value="Unassembled WGS sequence"/>
</dbReference>
<dbReference type="EC" id="1.15.1.1" evidence="3"/>
<dbReference type="PANTHER" id="PTHR10003">
    <property type="entry name" value="SUPEROXIDE DISMUTASE CU-ZN -RELATED"/>
    <property type="match status" value="1"/>
</dbReference>